<gene>
    <name evidence="1" type="ORF">JW984_10855</name>
</gene>
<evidence type="ECO:0000313" key="1">
    <source>
        <dbReference type="EMBL" id="MBN1573682.1"/>
    </source>
</evidence>
<accession>A0A9D8KFK4</accession>
<sequence length="130" mass="14632">MKEIIGKTEFYEVGVDQAKNRIYFTLIGFWKNMDDVPDVYADSMKAVDKLKRGYTILADLRNFKTPTKEAIAVTAKVQDSLVKRGASKSAEILDSKLVKFRMDESADTSGLTTILRQFDNEAAAVAWLDE</sequence>
<evidence type="ECO:0000313" key="2">
    <source>
        <dbReference type="Proteomes" id="UP000809273"/>
    </source>
</evidence>
<protein>
    <submittedName>
        <fullName evidence="1">Uncharacterized protein</fullName>
    </submittedName>
</protein>
<dbReference type="Proteomes" id="UP000809273">
    <property type="component" value="Unassembled WGS sequence"/>
</dbReference>
<organism evidence="1 2">
    <name type="scientific">Candidatus Zymogenus saltonus</name>
    <dbReference type="NCBI Taxonomy" id="2844893"/>
    <lineage>
        <taxon>Bacteria</taxon>
        <taxon>Deltaproteobacteria</taxon>
        <taxon>Candidatus Zymogenia</taxon>
        <taxon>Candidatus Zymogeniales</taxon>
        <taxon>Candidatus Zymogenaceae</taxon>
        <taxon>Candidatus Zymogenus</taxon>
    </lineage>
</organism>
<proteinExistence type="predicted"/>
<reference evidence="1" key="1">
    <citation type="journal article" date="2021" name="Environ. Microbiol.">
        <title>Genomic characterization of three novel Desulfobacterota classes expand the metabolic and phylogenetic diversity of the phylum.</title>
        <authorList>
            <person name="Murphy C.L."/>
            <person name="Biggerstaff J."/>
            <person name="Eichhorn A."/>
            <person name="Ewing E."/>
            <person name="Shahan R."/>
            <person name="Soriano D."/>
            <person name="Stewart S."/>
            <person name="VanMol K."/>
            <person name="Walker R."/>
            <person name="Walters P."/>
            <person name="Elshahed M.S."/>
            <person name="Youssef N.H."/>
        </authorList>
    </citation>
    <scope>NUCLEOTIDE SEQUENCE</scope>
    <source>
        <strain evidence="1">Zod_Metabat.24</strain>
    </source>
</reference>
<reference evidence="1" key="2">
    <citation type="submission" date="2021-01" db="EMBL/GenBank/DDBJ databases">
        <authorList>
            <person name="Hahn C.R."/>
            <person name="Youssef N.H."/>
            <person name="Elshahed M."/>
        </authorList>
    </citation>
    <scope>NUCLEOTIDE SEQUENCE</scope>
    <source>
        <strain evidence="1">Zod_Metabat.24</strain>
    </source>
</reference>
<dbReference type="AlphaFoldDB" id="A0A9D8KFK4"/>
<name>A0A9D8KFK4_9DELT</name>
<dbReference type="EMBL" id="JAFGIX010000054">
    <property type="protein sequence ID" value="MBN1573682.1"/>
    <property type="molecule type" value="Genomic_DNA"/>
</dbReference>
<comment type="caution">
    <text evidence="1">The sequence shown here is derived from an EMBL/GenBank/DDBJ whole genome shotgun (WGS) entry which is preliminary data.</text>
</comment>